<reference evidence="1" key="1">
    <citation type="submission" date="2021-08" db="EMBL/GenBank/DDBJ databases">
        <authorList>
            <person name="Stevens D.C."/>
        </authorList>
    </citation>
    <scope>NUCLEOTIDE SEQUENCE</scope>
    <source>
        <strain evidence="1">DSM 53165</strain>
    </source>
</reference>
<dbReference type="Proteomes" id="UP001139031">
    <property type="component" value="Unassembled WGS sequence"/>
</dbReference>
<accession>A0ABS7U5G4</accession>
<gene>
    <name evidence="1" type="ORF">K7C98_41270</name>
</gene>
<proteinExistence type="predicted"/>
<sequence length="169" mass="17564">MNQAAIVVLTLALAVACDPQKSVPEGEVKKGASPPARVEASEGRFASLSECLNSCEKTETIPTNRETCRLNCDTAYGAAARATVPEDDAIARVARCLGRCQGAEGAPDECARSCKATAAQAASPPPPAVLERLDTCIAGCYADKDVRPTDRATCELNCAQVARTVATPP</sequence>
<name>A0ABS7U5G4_9BACT</name>
<organism evidence="1 2">
    <name type="scientific">Nannocystis pusilla</name>
    <dbReference type="NCBI Taxonomy" id="889268"/>
    <lineage>
        <taxon>Bacteria</taxon>
        <taxon>Pseudomonadati</taxon>
        <taxon>Myxococcota</taxon>
        <taxon>Polyangia</taxon>
        <taxon>Nannocystales</taxon>
        <taxon>Nannocystaceae</taxon>
        <taxon>Nannocystis</taxon>
    </lineage>
</organism>
<dbReference type="RefSeq" id="WP_224197433.1">
    <property type="nucleotide sequence ID" value="NZ_JAIRAU010000057.1"/>
</dbReference>
<keyword evidence="2" id="KW-1185">Reference proteome</keyword>
<protein>
    <submittedName>
        <fullName evidence="1">Uncharacterized protein</fullName>
    </submittedName>
</protein>
<comment type="caution">
    <text evidence="1">The sequence shown here is derived from an EMBL/GenBank/DDBJ whole genome shotgun (WGS) entry which is preliminary data.</text>
</comment>
<dbReference type="EMBL" id="JAIRAU010000057">
    <property type="protein sequence ID" value="MBZ5715699.1"/>
    <property type="molecule type" value="Genomic_DNA"/>
</dbReference>
<evidence type="ECO:0000313" key="1">
    <source>
        <dbReference type="EMBL" id="MBZ5715699.1"/>
    </source>
</evidence>
<evidence type="ECO:0000313" key="2">
    <source>
        <dbReference type="Proteomes" id="UP001139031"/>
    </source>
</evidence>